<evidence type="ECO:0000313" key="2">
    <source>
        <dbReference type="Proteomes" id="UP000822476"/>
    </source>
</evidence>
<evidence type="ECO:0000313" key="1">
    <source>
        <dbReference type="EMBL" id="KAF7260911.1"/>
    </source>
</evidence>
<gene>
    <name evidence="1" type="ORF">EG68_01715</name>
</gene>
<accession>A0A8S9Z715</accession>
<keyword evidence="2" id="KW-1185">Reference proteome</keyword>
<name>A0A8S9Z715_9TREM</name>
<dbReference type="AlphaFoldDB" id="A0A8S9Z715"/>
<proteinExistence type="predicted"/>
<reference evidence="1" key="1">
    <citation type="submission" date="2019-07" db="EMBL/GenBank/DDBJ databases">
        <title>Annotation for the trematode Paragonimus miyazaki's.</title>
        <authorList>
            <person name="Choi Y.-J."/>
        </authorList>
    </citation>
    <scope>NUCLEOTIDE SEQUENCE</scope>
    <source>
        <strain evidence="1">Japan</strain>
    </source>
</reference>
<sequence length="73" mass="8858">MYEFLKMEYSFIACFYKLAVQCHTNSIPVQMKTYHSQTKDNNRNYHLNKIYYVRNLWKRNAASDSVTLQNKKK</sequence>
<comment type="caution">
    <text evidence="1">The sequence shown here is derived from an EMBL/GenBank/DDBJ whole genome shotgun (WGS) entry which is preliminary data.</text>
</comment>
<organism evidence="1 2">
    <name type="scientific">Paragonimus skrjabini miyazakii</name>
    <dbReference type="NCBI Taxonomy" id="59628"/>
    <lineage>
        <taxon>Eukaryota</taxon>
        <taxon>Metazoa</taxon>
        <taxon>Spiralia</taxon>
        <taxon>Lophotrochozoa</taxon>
        <taxon>Platyhelminthes</taxon>
        <taxon>Trematoda</taxon>
        <taxon>Digenea</taxon>
        <taxon>Plagiorchiida</taxon>
        <taxon>Troglotremata</taxon>
        <taxon>Troglotrematidae</taxon>
        <taxon>Paragonimus</taxon>
    </lineage>
</organism>
<protein>
    <submittedName>
        <fullName evidence="1">Uncharacterized protein</fullName>
    </submittedName>
</protein>
<dbReference type="EMBL" id="JTDE01000565">
    <property type="protein sequence ID" value="KAF7260911.1"/>
    <property type="molecule type" value="Genomic_DNA"/>
</dbReference>
<dbReference type="Proteomes" id="UP000822476">
    <property type="component" value="Unassembled WGS sequence"/>
</dbReference>